<dbReference type="PANTHER" id="PTHR23340">
    <property type="entry name" value="ARGININE/SERINE RICH SPLICING FACTOR SF4/14"/>
    <property type="match status" value="1"/>
</dbReference>
<dbReference type="Pfam" id="PF01585">
    <property type="entry name" value="G-patch"/>
    <property type="match status" value="1"/>
</dbReference>
<dbReference type="InterPro" id="IPR040169">
    <property type="entry name" value="SUGP1/2"/>
</dbReference>
<feature type="compositionally biased region" description="Polar residues" evidence="5">
    <location>
        <begin position="65"/>
        <end position="83"/>
    </location>
</feature>
<dbReference type="AlphaFoldDB" id="A0A1E1WH47"/>
<organism evidence="7">
    <name type="scientific">Pectinophora gossypiella</name>
    <name type="common">Cotton pink bollworm</name>
    <name type="synonym">Depressaria gossypiella</name>
    <dbReference type="NCBI Taxonomy" id="13191"/>
    <lineage>
        <taxon>Eukaryota</taxon>
        <taxon>Metazoa</taxon>
        <taxon>Ecdysozoa</taxon>
        <taxon>Arthropoda</taxon>
        <taxon>Hexapoda</taxon>
        <taxon>Insecta</taxon>
        <taxon>Pterygota</taxon>
        <taxon>Neoptera</taxon>
        <taxon>Endopterygota</taxon>
        <taxon>Lepidoptera</taxon>
        <taxon>Glossata</taxon>
        <taxon>Ditrysia</taxon>
        <taxon>Gelechioidea</taxon>
        <taxon>Gelechiidae</taxon>
        <taxon>Apatetrinae</taxon>
        <taxon>Pectinophora</taxon>
    </lineage>
</organism>
<evidence type="ECO:0000313" key="7">
    <source>
        <dbReference type="EMBL" id="JAT86288.1"/>
    </source>
</evidence>
<evidence type="ECO:0000256" key="5">
    <source>
        <dbReference type="SAM" id="MobiDB-lite"/>
    </source>
</evidence>
<dbReference type="PANTHER" id="PTHR23340:SF0">
    <property type="entry name" value="SURP AND G-PATCH DOMAIN-CONTAINING PROTEIN 1 ISOFORM X1"/>
    <property type="match status" value="1"/>
</dbReference>
<feature type="compositionally biased region" description="Basic and acidic residues" evidence="5">
    <location>
        <begin position="50"/>
        <end position="64"/>
    </location>
</feature>
<evidence type="ECO:0000259" key="6">
    <source>
        <dbReference type="PROSITE" id="PS50174"/>
    </source>
</evidence>
<dbReference type="EMBL" id="GDQN01004766">
    <property type="protein sequence ID" value="JAT86288.1"/>
    <property type="molecule type" value="Transcribed_RNA"/>
</dbReference>
<feature type="compositionally biased region" description="Basic and acidic residues" evidence="5">
    <location>
        <begin position="27"/>
        <end position="41"/>
    </location>
</feature>
<proteinExistence type="predicted"/>
<dbReference type="GO" id="GO:0005654">
    <property type="term" value="C:nucleoplasm"/>
    <property type="evidence" value="ECO:0007669"/>
    <property type="project" value="TreeGrafter"/>
</dbReference>
<comment type="subcellular location">
    <subcellularLocation>
        <location evidence="1">Nucleus</location>
    </subcellularLocation>
</comment>
<keyword evidence="2" id="KW-0507">mRNA processing</keyword>
<sequence>MYHCRFLLNPTSSEYKAFRDLVIKYRQEKTPEVKPEDKYEPEFCLDDDSNDSRPAVKEESKDSYTDSNSQALWQNKYANQSLSVKREQTSSQSDEEPEAKRERRKKRKSRWGDDPPAADIKPPGIMAPLPGFPVPGIQLGKLDEDGVKLTTVNRNNQALMQYALTNYGTTNLSPEDWKKCEDNFKLNLLYQDMLKKRQQVERLAAQGKHKYDYDSDEDVSEGTWEHRLRAKEMNATEKWATELTKQAAGKHHIGDFLPPEELRKFMEKYSAAKSGKEPDLSDYKEFKLKEDNVGFKMLQKLGWSEGQGLGAEGTGIVEPINKANQPVANLGLGASTSEVVLPEDDEFDAYRKRMMLAYRFRPNPLNNPRRPYY</sequence>
<feature type="region of interest" description="Disordered" evidence="5">
    <location>
        <begin position="27"/>
        <end position="125"/>
    </location>
</feature>
<feature type="domain" description="G-patch" evidence="6">
    <location>
        <begin position="290"/>
        <end position="337"/>
    </location>
</feature>
<evidence type="ECO:0000256" key="1">
    <source>
        <dbReference type="ARBA" id="ARBA00004123"/>
    </source>
</evidence>
<dbReference type="GO" id="GO:0008380">
    <property type="term" value="P:RNA splicing"/>
    <property type="evidence" value="ECO:0007669"/>
    <property type="project" value="UniProtKB-KW"/>
</dbReference>
<dbReference type="InterPro" id="IPR000467">
    <property type="entry name" value="G_patch_dom"/>
</dbReference>
<dbReference type="SMART" id="SM00443">
    <property type="entry name" value="G_patch"/>
    <property type="match status" value="1"/>
</dbReference>
<gene>
    <name evidence="7" type="ORF">g.10482</name>
</gene>
<dbReference type="PROSITE" id="PS50174">
    <property type="entry name" value="G_PATCH"/>
    <property type="match status" value="1"/>
</dbReference>
<name>A0A1E1WH47_PECGO</name>
<reference evidence="7" key="1">
    <citation type="submission" date="2015-09" db="EMBL/GenBank/DDBJ databases">
        <title>De novo assembly of Pectinophora gossypiella (Pink Bollworm) gut transcriptome.</title>
        <authorList>
            <person name="Tassone E.E."/>
        </authorList>
    </citation>
    <scope>NUCLEOTIDE SEQUENCE</scope>
</reference>
<accession>A0A1E1WH47</accession>
<dbReference type="OrthoDB" id="4822at2759"/>
<keyword evidence="3" id="KW-0508">mRNA splicing</keyword>
<keyword evidence="4" id="KW-0539">Nucleus</keyword>
<dbReference type="GO" id="GO:0006397">
    <property type="term" value="P:mRNA processing"/>
    <property type="evidence" value="ECO:0007669"/>
    <property type="project" value="UniProtKB-KW"/>
</dbReference>
<evidence type="ECO:0000256" key="3">
    <source>
        <dbReference type="ARBA" id="ARBA00023187"/>
    </source>
</evidence>
<evidence type="ECO:0000256" key="2">
    <source>
        <dbReference type="ARBA" id="ARBA00022664"/>
    </source>
</evidence>
<dbReference type="GO" id="GO:0003723">
    <property type="term" value="F:RNA binding"/>
    <property type="evidence" value="ECO:0007669"/>
    <property type="project" value="TreeGrafter"/>
</dbReference>
<evidence type="ECO:0000256" key="4">
    <source>
        <dbReference type="ARBA" id="ARBA00023242"/>
    </source>
</evidence>
<protein>
    <recommendedName>
        <fullName evidence="6">G-patch domain-containing protein</fullName>
    </recommendedName>
</protein>